<feature type="region of interest" description="Disordered" evidence="1">
    <location>
        <begin position="193"/>
        <end position="497"/>
    </location>
</feature>
<organism evidence="2 3">
    <name type="scientific">Streptomyces chumphonensis</name>
    <dbReference type="NCBI Taxonomy" id="1214925"/>
    <lineage>
        <taxon>Bacteria</taxon>
        <taxon>Bacillati</taxon>
        <taxon>Actinomycetota</taxon>
        <taxon>Actinomycetes</taxon>
        <taxon>Kitasatosporales</taxon>
        <taxon>Streptomycetaceae</taxon>
        <taxon>Streptomyces</taxon>
    </lineage>
</organism>
<keyword evidence="3" id="KW-1185">Reference proteome</keyword>
<name>A0A927IFB8_9ACTN</name>
<dbReference type="Proteomes" id="UP000632289">
    <property type="component" value="Unassembled WGS sequence"/>
</dbReference>
<feature type="compositionally biased region" description="Polar residues" evidence="1">
    <location>
        <begin position="254"/>
        <end position="271"/>
    </location>
</feature>
<dbReference type="AlphaFoldDB" id="A0A927IFB8"/>
<evidence type="ECO:0000313" key="2">
    <source>
        <dbReference type="EMBL" id="MBD3934770.1"/>
    </source>
</evidence>
<sequence length="497" mass="51813">MSDDEFSFDETQANLQVSLTDTNRRQRAAFTWAGVNASLGRTDFEGYQLNAMLDMIESARPGDLEAAADALASASDAIEGVGEDIKKYAANVDWEGESGDAFRTWADNLGKNTLKLATYTGQAGVQMRAASIGLASVKSGMPPRERGPYLPMDIEKANAAEDPREKNRQEAITQMNRLSSFYTVSRDTMAAQEEPTFAPPPDVGVPKADSSGRGGLENGGAALSPEAATEQVLRGGSSSKEPSVAMPSWEGPTETPSWTQPVVTEINNASPMPTAPVERFVATPNLTAGGLQSVPNGLPLVPPAIAPQRAPEQRTRSFSTGGGSSGSSRRHDGTPASAGRPPGPSVGSTPPAGPARHANLPSRTGRTDPVLGGMPYRPASAAPTSIPQGTVAGTERGSMGRSPMVGQPGGAGPARSAESDSAKRRQSLGGGSDAPRVANQAQRSGSFTSGGMGLVNRPVSGAAEKREITRDCGQSNYLTEDEETWKSRRGIVPPVVD</sequence>
<proteinExistence type="predicted"/>
<dbReference type="EMBL" id="JACXYU010000020">
    <property type="protein sequence ID" value="MBD3934770.1"/>
    <property type="molecule type" value="Genomic_DNA"/>
</dbReference>
<evidence type="ECO:0000313" key="3">
    <source>
        <dbReference type="Proteomes" id="UP000632289"/>
    </source>
</evidence>
<dbReference type="RefSeq" id="WP_191212070.1">
    <property type="nucleotide sequence ID" value="NZ_BAABKL010000001.1"/>
</dbReference>
<gene>
    <name evidence="2" type="ORF">IF129_24805</name>
</gene>
<comment type="caution">
    <text evidence="2">The sequence shown here is derived from an EMBL/GenBank/DDBJ whole genome shotgun (WGS) entry which is preliminary data.</text>
</comment>
<protein>
    <submittedName>
        <fullName evidence="2">Uncharacterized protein</fullName>
    </submittedName>
</protein>
<reference evidence="2" key="1">
    <citation type="submission" date="2020-09" db="EMBL/GenBank/DDBJ databases">
        <title>Secondary metabolite and genome analysis of marine Streptomyces chumphonensis KK1-2T.</title>
        <authorList>
            <person name="Phongsopitanun W."/>
            <person name="Kanchanasin P."/>
            <person name="Pittayakhajonwut P."/>
            <person name="Suwanborirux K."/>
            <person name="Tanasupawat S."/>
        </authorList>
    </citation>
    <scope>NUCLEOTIDE SEQUENCE</scope>
    <source>
        <strain evidence="2">KK1-2</strain>
    </source>
</reference>
<evidence type="ECO:0000256" key="1">
    <source>
        <dbReference type="SAM" id="MobiDB-lite"/>
    </source>
</evidence>
<accession>A0A927IFB8</accession>